<accession>A0AAD9V7N4</accession>
<protein>
    <submittedName>
        <fullName evidence="2">Uncharacterized protein</fullName>
    </submittedName>
</protein>
<feature type="region of interest" description="Disordered" evidence="1">
    <location>
        <begin position="28"/>
        <end position="49"/>
    </location>
</feature>
<organism evidence="2 3">
    <name type="scientific">Acropora cervicornis</name>
    <name type="common">Staghorn coral</name>
    <dbReference type="NCBI Taxonomy" id="6130"/>
    <lineage>
        <taxon>Eukaryota</taxon>
        <taxon>Metazoa</taxon>
        <taxon>Cnidaria</taxon>
        <taxon>Anthozoa</taxon>
        <taxon>Hexacorallia</taxon>
        <taxon>Scleractinia</taxon>
        <taxon>Astrocoeniina</taxon>
        <taxon>Acroporidae</taxon>
        <taxon>Acropora</taxon>
    </lineage>
</organism>
<gene>
    <name evidence="2" type="ORF">P5673_012461</name>
</gene>
<reference evidence="2" key="1">
    <citation type="journal article" date="2023" name="G3 (Bethesda)">
        <title>Whole genome assembly and annotation of the endangered Caribbean coral Acropora cervicornis.</title>
        <authorList>
            <person name="Selwyn J.D."/>
            <person name="Vollmer S.V."/>
        </authorList>
    </citation>
    <scope>NUCLEOTIDE SEQUENCE</scope>
    <source>
        <strain evidence="2">K2</strain>
    </source>
</reference>
<name>A0AAD9V7N4_ACRCE</name>
<dbReference type="AlphaFoldDB" id="A0AAD9V7N4"/>
<keyword evidence="3" id="KW-1185">Reference proteome</keyword>
<reference evidence="2" key="2">
    <citation type="journal article" date="2023" name="Science">
        <title>Genomic signatures of disease resistance in endangered staghorn corals.</title>
        <authorList>
            <person name="Vollmer S.V."/>
            <person name="Selwyn J.D."/>
            <person name="Despard B.A."/>
            <person name="Roesel C.L."/>
        </authorList>
    </citation>
    <scope>NUCLEOTIDE SEQUENCE</scope>
    <source>
        <strain evidence="2">K2</strain>
    </source>
</reference>
<dbReference type="Proteomes" id="UP001249851">
    <property type="component" value="Unassembled WGS sequence"/>
</dbReference>
<evidence type="ECO:0000313" key="2">
    <source>
        <dbReference type="EMBL" id="KAK2564214.1"/>
    </source>
</evidence>
<evidence type="ECO:0000313" key="3">
    <source>
        <dbReference type="Proteomes" id="UP001249851"/>
    </source>
</evidence>
<sequence>MALVILFTERFNLTREFYPARTQESRRFRRGFPDHPQVMDASNKTESRASMKLEDTLSSFLVMKLQYPEQNVPCHMRSPTKELLNSSKKAATEYDSEH</sequence>
<comment type="caution">
    <text evidence="2">The sequence shown here is derived from an EMBL/GenBank/DDBJ whole genome shotgun (WGS) entry which is preliminary data.</text>
</comment>
<feature type="region of interest" description="Disordered" evidence="1">
    <location>
        <begin position="73"/>
        <end position="98"/>
    </location>
</feature>
<proteinExistence type="predicted"/>
<evidence type="ECO:0000256" key="1">
    <source>
        <dbReference type="SAM" id="MobiDB-lite"/>
    </source>
</evidence>
<dbReference type="EMBL" id="JARQWQ010000023">
    <property type="protein sequence ID" value="KAK2564214.1"/>
    <property type="molecule type" value="Genomic_DNA"/>
</dbReference>